<dbReference type="InterPro" id="IPR000298">
    <property type="entry name" value="Cyt_c_oxidase-like_su3"/>
</dbReference>
<dbReference type="GO" id="GO:0004129">
    <property type="term" value="F:cytochrome-c oxidase activity"/>
    <property type="evidence" value="ECO:0007669"/>
    <property type="project" value="UniProtKB-EC"/>
</dbReference>
<accession>A0A520MV51</accession>
<keyword evidence="6 10" id="KW-1133">Transmembrane helix</keyword>
<dbReference type="Gene3D" id="1.20.120.80">
    <property type="entry name" value="Cytochrome c oxidase, subunit III, four-helix bundle"/>
    <property type="match status" value="1"/>
</dbReference>
<evidence type="ECO:0000259" key="11">
    <source>
        <dbReference type="PROSITE" id="PS50253"/>
    </source>
</evidence>
<evidence type="ECO:0000256" key="4">
    <source>
        <dbReference type="ARBA" id="ARBA00022692"/>
    </source>
</evidence>
<dbReference type="EC" id="7.1.1.9" evidence="3"/>
<dbReference type="Proteomes" id="UP000315498">
    <property type="component" value="Unassembled WGS sequence"/>
</dbReference>
<dbReference type="InterPro" id="IPR035973">
    <property type="entry name" value="Cyt_c_oxidase_su3-like_sf"/>
</dbReference>
<dbReference type="InterPro" id="IPR024791">
    <property type="entry name" value="Cyt_c/ubiquinol_Oxase_su3"/>
</dbReference>
<dbReference type="PANTHER" id="PTHR11403:SF7">
    <property type="entry name" value="CYTOCHROME C OXIDASE SUBUNIT 3"/>
    <property type="match status" value="1"/>
</dbReference>
<keyword evidence="7 10" id="KW-0472">Membrane</keyword>
<dbReference type="FunFam" id="1.20.120.80:FF:000003">
    <property type="entry name" value="Cytochrome c oxidase subunit 3"/>
    <property type="match status" value="1"/>
</dbReference>
<feature type="transmembrane region" description="Helical" evidence="10">
    <location>
        <begin position="202"/>
        <end position="219"/>
    </location>
</feature>
<comment type="subcellular location">
    <subcellularLocation>
        <location evidence="1">Membrane</location>
        <topology evidence="1">Multi-pass membrane protein</topology>
    </subcellularLocation>
</comment>
<dbReference type="AlphaFoldDB" id="A0A520MV51"/>
<evidence type="ECO:0000313" key="13">
    <source>
        <dbReference type="Proteomes" id="UP000315498"/>
    </source>
</evidence>
<evidence type="ECO:0000256" key="2">
    <source>
        <dbReference type="ARBA" id="ARBA00010581"/>
    </source>
</evidence>
<dbReference type="Gene3D" id="1.10.287.70">
    <property type="match status" value="1"/>
</dbReference>
<dbReference type="InterPro" id="IPR033945">
    <property type="entry name" value="Cyt_c_oxase_su3_dom"/>
</dbReference>
<organism evidence="12 13">
    <name type="scientific">SAR86 cluster bacterium</name>
    <dbReference type="NCBI Taxonomy" id="2030880"/>
    <lineage>
        <taxon>Bacteria</taxon>
        <taxon>Pseudomonadati</taxon>
        <taxon>Pseudomonadota</taxon>
        <taxon>Gammaproteobacteria</taxon>
        <taxon>SAR86 cluster</taxon>
    </lineage>
</organism>
<feature type="transmembrane region" description="Helical" evidence="10">
    <location>
        <begin position="252"/>
        <end position="272"/>
    </location>
</feature>
<protein>
    <recommendedName>
        <fullName evidence="3">cytochrome-c oxidase</fullName>
        <ecNumber evidence="3">7.1.1.9</ecNumber>
    </recommendedName>
    <alternativeName>
        <fullName evidence="8">Cytochrome aa3 subunit 3</fullName>
    </alternativeName>
    <alternativeName>
        <fullName evidence="9">Cytochrome c oxidase polypeptide III</fullName>
    </alternativeName>
</protein>
<keyword evidence="4 10" id="KW-0812">Transmembrane</keyword>
<evidence type="ECO:0000256" key="8">
    <source>
        <dbReference type="ARBA" id="ARBA00031400"/>
    </source>
</evidence>
<dbReference type="Pfam" id="PF00510">
    <property type="entry name" value="COX3"/>
    <property type="match status" value="2"/>
</dbReference>
<dbReference type="PANTHER" id="PTHR11403">
    <property type="entry name" value="CYTOCHROME C OXIDASE SUBUNIT III"/>
    <property type="match status" value="1"/>
</dbReference>
<name>A0A520MV51_9GAMM</name>
<dbReference type="GO" id="GO:0019646">
    <property type="term" value="P:aerobic electron transport chain"/>
    <property type="evidence" value="ECO:0007669"/>
    <property type="project" value="InterPro"/>
</dbReference>
<dbReference type="SUPFAM" id="SSF81452">
    <property type="entry name" value="Cytochrome c oxidase subunit III-like"/>
    <property type="match status" value="1"/>
</dbReference>
<dbReference type="GO" id="GO:0016020">
    <property type="term" value="C:membrane"/>
    <property type="evidence" value="ECO:0007669"/>
    <property type="project" value="UniProtKB-SubCell"/>
</dbReference>
<dbReference type="PROSITE" id="PS50253">
    <property type="entry name" value="COX3"/>
    <property type="match status" value="1"/>
</dbReference>
<proteinExistence type="inferred from homology"/>
<evidence type="ECO:0000313" key="12">
    <source>
        <dbReference type="EMBL" id="RZO25090.1"/>
    </source>
</evidence>
<evidence type="ECO:0000256" key="10">
    <source>
        <dbReference type="SAM" id="Phobius"/>
    </source>
</evidence>
<comment type="similarity">
    <text evidence="2">Belongs to the cytochrome c oxidase subunit 3 family.</text>
</comment>
<feature type="transmembrane region" description="Helical" evidence="10">
    <location>
        <begin position="82"/>
        <end position="107"/>
    </location>
</feature>
<comment type="caution">
    <text evidence="12">The sequence shown here is derived from an EMBL/GenBank/DDBJ whole genome shotgun (WGS) entry which is preliminary data.</text>
</comment>
<evidence type="ECO:0000256" key="9">
    <source>
        <dbReference type="ARBA" id="ARBA00031625"/>
    </source>
</evidence>
<feature type="transmembrane region" description="Helical" evidence="10">
    <location>
        <begin position="284"/>
        <end position="303"/>
    </location>
</feature>
<feature type="transmembrane region" description="Helical" evidence="10">
    <location>
        <begin position="12"/>
        <end position="33"/>
    </location>
</feature>
<evidence type="ECO:0000256" key="3">
    <source>
        <dbReference type="ARBA" id="ARBA00012949"/>
    </source>
</evidence>
<dbReference type="EMBL" id="SHBG01000012">
    <property type="protein sequence ID" value="RZO25090.1"/>
    <property type="molecule type" value="Genomic_DNA"/>
</dbReference>
<reference evidence="12 13" key="1">
    <citation type="submission" date="2019-02" db="EMBL/GenBank/DDBJ databases">
        <title>Prokaryotic population dynamics and viral predation in marine succession experiment using metagenomics: the confinement effect.</title>
        <authorList>
            <person name="Haro-Moreno J.M."/>
            <person name="Rodriguez-Valera F."/>
            <person name="Lopez-Perez M."/>
        </authorList>
    </citation>
    <scope>NUCLEOTIDE SEQUENCE [LARGE SCALE GENOMIC DNA]</scope>
    <source>
        <strain evidence="12">MED-G161</strain>
    </source>
</reference>
<evidence type="ECO:0000256" key="1">
    <source>
        <dbReference type="ARBA" id="ARBA00004141"/>
    </source>
</evidence>
<feature type="transmembrane region" description="Helical" evidence="10">
    <location>
        <begin position="45"/>
        <end position="62"/>
    </location>
</feature>
<evidence type="ECO:0000256" key="7">
    <source>
        <dbReference type="ARBA" id="ARBA00023136"/>
    </source>
</evidence>
<feature type="transmembrane region" description="Helical" evidence="10">
    <location>
        <begin position="169"/>
        <end position="190"/>
    </location>
</feature>
<evidence type="ECO:0000256" key="5">
    <source>
        <dbReference type="ARBA" id="ARBA00022967"/>
    </source>
</evidence>
<sequence>MSGGSYYVPDQSRFPIFMAFSLFLLVMGASSTINNLDDPSSNAVYILYAGFGCLFLTLFFWFRQVIKEHLAGLDSNQLKQSYVYGMAWFIFSEVMFFAAFFGALFYVRTLSVPWLAGEGEKGIGIAAIELWQGFESTWPVIVTPDQGDGYVLAEKSMAWPGWDHALEWLPLWNTIVLLSSSVTVHFAHLGLKNGDRKKFNRFLGITVTLALIFVGLQAAEYYEAYAHYGLTLNSGIYGSTFFMLTGFHGFHVMMGGIMLAIMLARSVFAGHFEDHDHFGFEAASWYWHFVDVVWVMLFLFVYIL</sequence>
<keyword evidence="5" id="KW-1278">Translocase</keyword>
<dbReference type="CDD" id="cd01665">
    <property type="entry name" value="Cyt_c_Oxidase_III"/>
    <property type="match status" value="1"/>
</dbReference>
<gene>
    <name evidence="12" type="ORF">EVA94_01835</name>
</gene>
<dbReference type="InterPro" id="IPR013833">
    <property type="entry name" value="Cyt_c_oxidase_su3_a-hlx"/>
</dbReference>
<evidence type="ECO:0000256" key="6">
    <source>
        <dbReference type="ARBA" id="ARBA00022989"/>
    </source>
</evidence>
<feature type="domain" description="Heme-copper oxidase subunit III family profile" evidence="11">
    <location>
        <begin position="2"/>
        <end position="304"/>
    </location>
</feature>